<gene>
    <name evidence="5" type="ORF">ACFQV2_17250</name>
</gene>
<sequence length="114" mass="12389">MDLAPVPRPGPDAVHGHRAARPARRGLRPGPLDSAYHTIENHIVGHALQAIGFPLAEEDLEQAGKDFLATFPTAEFPDLAAHIRHHIDHPTQGDGFEFGLDLILDGLEELRTAP</sequence>
<feature type="region of interest" description="Disordered" evidence="3">
    <location>
        <begin position="1"/>
        <end position="32"/>
    </location>
</feature>
<proteinExistence type="predicted"/>
<protein>
    <submittedName>
        <fullName evidence="5">TetR/AcrR family transcriptional regulator C-terminal domain-containing protein</fullName>
    </submittedName>
</protein>
<evidence type="ECO:0000313" key="5">
    <source>
        <dbReference type="EMBL" id="MFC7615004.1"/>
    </source>
</evidence>
<keyword evidence="6" id="KW-1185">Reference proteome</keyword>
<organism evidence="5 6">
    <name type="scientific">Actinokineospora soli</name>
    <dbReference type="NCBI Taxonomy" id="1048753"/>
    <lineage>
        <taxon>Bacteria</taxon>
        <taxon>Bacillati</taxon>
        <taxon>Actinomycetota</taxon>
        <taxon>Actinomycetes</taxon>
        <taxon>Pseudonocardiales</taxon>
        <taxon>Pseudonocardiaceae</taxon>
        <taxon>Actinokineospora</taxon>
    </lineage>
</organism>
<name>A0ABW2TNQ2_9PSEU</name>
<dbReference type="Pfam" id="PF02909">
    <property type="entry name" value="TetR_C_1"/>
    <property type="match status" value="1"/>
</dbReference>
<evidence type="ECO:0000256" key="2">
    <source>
        <dbReference type="ARBA" id="ARBA00023163"/>
    </source>
</evidence>
<reference evidence="6" key="1">
    <citation type="journal article" date="2019" name="Int. J. Syst. Evol. Microbiol.">
        <title>The Global Catalogue of Microorganisms (GCM) 10K type strain sequencing project: providing services to taxonomists for standard genome sequencing and annotation.</title>
        <authorList>
            <consortium name="The Broad Institute Genomics Platform"/>
            <consortium name="The Broad Institute Genome Sequencing Center for Infectious Disease"/>
            <person name="Wu L."/>
            <person name="Ma J."/>
        </authorList>
    </citation>
    <scope>NUCLEOTIDE SEQUENCE [LARGE SCALE GENOMIC DNA]</scope>
    <source>
        <strain evidence="6">JCM 17695</strain>
    </source>
</reference>
<evidence type="ECO:0000259" key="4">
    <source>
        <dbReference type="Pfam" id="PF02909"/>
    </source>
</evidence>
<keyword evidence="1" id="KW-0805">Transcription regulation</keyword>
<evidence type="ECO:0000313" key="6">
    <source>
        <dbReference type="Proteomes" id="UP001596512"/>
    </source>
</evidence>
<evidence type="ECO:0000256" key="3">
    <source>
        <dbReference type="SAM" id="MobiDB-lite"/>
    </source>
</evidence>
<comment type="caution">
    <text evidence="5">The sequence shown here is derived from an EMBL/GenBank/DDBJ whole genome shotgun (WGS) entry which is preliminary data.</text>
</comment>
<dbReference type="Proteomes" id="UP001596512">
    <property type="component" value="Unassembled WGS sequence"/>
</dbReference>
<dbReference type="EMBL" id="JBHTEY010000004">
    <property type="protein sequence ID" value="MFC7615004.1"/>
    <property type="molecule type" value="Genomic_DNA"/>
</dbReference>
<dbReference type="Gene3D" id="1.10.357.10">
    <property type="entry name" value="Tetracycline Repressor, domain 2"/>
    <property type="match status" value="1"/>
</dbReference>
<feature type="domain" description="Tetracycline repressor TetR C-terminal" evidence="4">
    <location>
        <begin position="34"/>
        <end position="109"/>
    </location>
</feature>
<dbReference type="InterPro" id="IPR004111">
    <property type="entry name" value="Repressor_TetR_C"/>
</dbReference>
<dbReference type="InterPro" id="IPR036271">
    <property type="entry name" value="Tet_transcr_reg_TetR-rel_C_sf"/>
</dbReference>
<accession>A0ABW2TNQ2</accession>
<dbReference type="SUPFAM" id="SSF48498">
    <property type="entry name" value="Tetracyclin repressor-like, C-terminal domain"/>
    <property type="match status" value="1"/>
</dbReference>
<keyword evidence="2" id="KW-0804">Transcription</keyword>
<feature type="compositionally biased region" description="Basic residues" evidence="3">
    <location>
        <begin position="16"/>
        <end position="27"/>
    </location>
</feature>
<evidence type="ECO:0000256" key="1">
    <source>
        <dbReference type="ARBA" id="ARBA00023015"/>
    </source>
</evidence>
<feature type="compositionally biased region" description="Pro residues" evidence="3">
    <location>
        <begin position="1"/>
        <end position="10"/>
    </location>
</feature>